<comment type="caution">
    <text evidence="1">The sequence shown here is derived from an EMBL/GenBank/DDBJ whole genome shotgun (WGS) entry which is preliminary data.</text>
</comment>
<reference evidence="2" key="1">
    <citation type="journal article" date="2022" name="Mol. Ecol. Resour.">
        <title>The genomes of chicory, endive, great burdock and yacon provide insights into Asteraceae palaeo-polyploidization history and plant inulin production.</title>
        <authorList>
            <person name="Fan W."/>
            <person name="Wang S."/>
            <person name="Wang H."/>
            <person name="Wang A."/>
            <person name="Jiang F."/>
            <person name="Liu H."/>
            <person name="Zhao H."/>
            <person name="Xu D."/>
            <person name="Zhang Y."/>
        </authorList>
    </citation>
    <scope>NUCLEOTIDE SEQUENCE [LARGE SCALE GENOMIC DNA]</scope>
    <source>
        <strain evidence="2">cv. Niubang</strain>
    </source>
</reference>
<evidence type="ECO:0000313" key="1">
    <source>
        <dbReference type="EMBL" id="KAI3667071.1"/>
    </source>
</evidence>
<organism evidence="1 2">
    <name type="scientific">Arctium lappa</name>
    <name type="common">Greater burdock</name>
    <name type="synonym">Lappa major</name>
    <dbReference type="NCBI Taxonomy" id="4217"/>
    <lineage>
        <taxon>Eukaryota</taxon>
        <taxon>Viridiplantae</taxon>
        <taxon>Streptophyta</taxon>
        <taxon>Embryophyta</taxon>
        <taxon>Tracheophyta</taxon>
        <taxon>Spermatophyta</taxon>
        <taxon>Magnoliopsida</taxon>
        <taxon>eudicotyledons</taxon>
        <taxon>Gunneridae</taxon>
        <taxon>Pentapetalae</taxon>
        <taxon>asterids</taxon>
        <taxon>campanulids</taxon>
        <taxon>Asterales</taxon>
        <taxon>Asteraceae</taxon>
        <taxon>Carduoideae</taxon>
        <taxon>Cardueae</taxon>
        <taxon>Arctiinae</taxon>
        <taxon>Arctium</taxon>
    </lineage>
</organism>
<reference evidence="1 2" key="2">
    <citation type="journal article" date="2022" name="Mol. Ecol. Resour.">
        <title>The genomes of chicory, endive, great burdock and yacon provide insights into Asteraceae paleo-polyploidization history and plant inulin production.</title>
        <authorList>
            <person name="Fan W."/>
            <person name="Wang S."/>
            <person name="Wang H."/>
            <person name="Wang A."/>
            <person name="Jiang F."/>
            <person name="Liu H."/>
            <person name="Zhao H."/>
            <person name="Xu D."/>
            <person name="Zhang Y."/>
        </authorList>
    </citation>
    <scope>NUCLEOTIDE SEQUENCE [LARGE SCALE GENOMIC DNA]</scope>
    <source>
        <strain evidence="2">cv. Niubang</strain>
    </source>
</reference>
<accession>A0ACB8XII5</accession>
<dbReference type="EMBL" id="CM042063">
    <property type="protein sequence ID" value="KAI3667071.1"/>
    <property type="molecule type" value="Genomic_DNA"/>
</dbReference>
<gene>
    <name evidence="1" type="ORF">L6452_42114</name>
</gene>
<sequence>MTAEVMQFNIKGDSNITVHKADKDKQDILRIKEHLQRMSSEPLTLSSEPLMKPSCLHLNIQRECLQSSDVVFRASDEAISDVLVADKYFRGRCVL</sequence>
<name>A0ACB8XII5_ARCLA</name>
<dbReference type="Proteomes" id="UP001055879">
    <property type="component" value="Linkage Group LG17"/>
</dbReference>
<evidence type="ECO:0000313" key="2">
    <source>
        <dbReference type="Proteomes" id="UP001055879"/>
    </source>
</evidence>
<protein>
    <submittedName>
        <fullName evidence="1">Uncharacterized protein</fullName>
    </submittedName>
</protein>
<keyword evidence="2" id="KW-1185">Reference proteome</keyword>
<proteinExistence type="predicted"/>